<dbReference type="PANTHER" id="PTHR38644">
    <property type="entry name" value="EXPRESSED PROTEIN"/>
    <property type="match status" value="1"/>
</dbReference>
<evidence type="ECO:0000313" key="4">
    <source>
        <dbReference type="Proteomes" id="UP000887226"/>
    </source>
</evidence>
<evidence type="ECO:0000313" key="3">
    <source>
        <dbReference type="EMBL" id="KAG9245447.1"/>
    </source>
</evidence>
<dbReference type="Pfam" id="PF23867">
    <property type="entry name" value="Mmc1_N"/>
    <property type="match status" value="1"/>
</dbReference>
<keyword evidence="4" id="KW-1185">Reference proteome</keyword>
<proteinExistence type="predicted"/>
<evidence type="ECO:0000256" key="1">
    <source>
        <dbReference type="SAM" id="MobiDB-lite"/>
    </source>
</evidence>
<dbReference type="Proteomes" id="UP000887226">
    <property type="component" value="Unassembled WGS sequence"/>
</dbReference>
<feature type="region of interest" description="Disordered" evidence="1">
    <location>
        <begin position="55"/>
        <end position="85"/>
    </location>
</feature>
<dbReference type="InterPro" id="IPR056196">
    <property type="entry name" value="Mmc1_C"/>
</dbReference>
<protein>
    <recommendedName>
        <fullName evidence="2">Mmc1 C-terminal domain-containing protein</fullName>
    </recommendedName>
</protein>
<dbReference type="PANTHER" id="PTHR38644:SF1">
    <property type="entry name" value="EXPRESSED PROTEIN"/>
    <property type="match status" value="1"/>
</dbReference>
<sequence>MATKLWQNNLTLSITMPPRVPRVAIGFSKTQDPPIIRQGCPIGLQIKSLSTTTRYRASTSNSTSGEQEALSSPPSSKSSGALADSPRHQLRKALADLQKDAGSYINASRLQLAIRGIDQSPGKESIRIAILALADGGNSFKKAKQLLRVLLADPLNEEEEEWERVLLSNEAGSRPLLFKVGKYGAAESPIRTGLLQEFNILSPRFEGKNLEILVLEMDPPLRDTEESEDLFSNILLTPTINIPTSTTGRYTPVWTPVHKSLVVADGLEGAGTLLSYHNFTSKDVVETAVDLPISILNNKDIRKSLHNTFFQAVDISLADEAQQTFRKSVEKPWDYENAWFDSNVKNIADWLADGSSPISGKMKPPVRYLIKSLLDNAAEASARQQDRLQSIATSAVIPFAKIHILSQTLSSWSERAHTELRDQLDIAFNGRKWRKLGWWKLFWRVDDVSMIASDIVSQRFLPESEKDIVFLSGRFFEAGVFGHEPSETNTHWAWKAVQEVESGIPRPTLKDLGPIPADDIPMQSIPKPWPLDIHYSRAILASETIPPLQALAQKLVMQTLSTSTAFSSLAGLMYFSGLSATAYEAGAVAALGITWSLRRMQGKWETARTFWEGEVREEGRKAVRATETSLGTTLSPEGRLASPMEGAEELESANKAIEKARAALEACK</sequence>
<accession>A0A9P7Z5D9</accession>
<dbReference type="Pfam" id="PF23868">
    <property type="entry name" value="Mmc1_C"/>
    <property type="match status" value="1"/>
</dbReference>
<dbReference type="AlphaFoldDB" id="A0A9P7Z5D9"/>
<gene>
    <name evidence="3" type="ORF">BJ878DRAFT_501508</name>
</gene>
<dbReference type="OrthoDB" id="5319015at2759"/>
<reference evidence="3" key="1">
    <citation type="journal article" date="2021" name="IMA Fungus">
        <title>Genomic characterization of three marine fungi, including Emericellopsis atlantica sp. nov. with signatures of a generalist lifestyle and marine biomass degradation.</title>
        <authorList>
            <person name="Hagestad O.C."/>
            <person name="Hou L."/>
            <person name="Andersen J.H."/>
            <person name="Hansen E.H."/>
            <person name="Altermark B."/>
            <person name="Li C."/>
            <person name="Kuhnert E."/>
            <person name="Cox R.J."/>
            <person name="Crous P.W."/>
            <person name="Spatafora J.W."/>
            <person name="Lail K."/>
            <person name="Amirebrahimi M."/>
            <person name="Lipzen A."/>
            <person name="Pangilinan J."/>
            <person name="Andreopoulos W."/>
            <person name="Hayes R.D."/>
            <person name="Ng V."/>
            <person name="Grigoriev I.V."/>
            <person name="Jackson S.A."/>
            <person name="Sutton T.D.S."/>
            <person name="Dobson A.D.W."/>
            <person name="Rama T."/>
        </authorList>
    </citation>
    <scope>NUCLEOTIDE SEQUENCE</scope>
    <source>
        <strain evidence="3">TRa3180A</strain>
    </source>
</reference>
<dbReference type="EMBL" id="MU253847">
    <property type="protein sequence ID" value="KAG9245447.1"/>
    <property type="molecule type" value="Genomic_DNA"/>
</dbReference>
<comment type="caution">
    <text evidence="3">The sequence shown here is derived from an EMBL/GenBank/DDBJ whole genome shotgun (WGS) entry which is preliminary data.</text>
</comment>
<organism evidence="3 4">
    <name type="scientific">Calycina marina</name>
    <dbReference type="NCBI Taxonomy" id="1763456"/>
    <lineage>
        <taxon>Eukaryota</taxon>
        <taxon>Fungi</taxon>
        <taxon>Dikarya</taxon>
        <taxon>Ascomycota</taxon>
        <taxon>Pezizomycotina</taxon>
        <taxon>Leotiomycetes</taxon>
        <taxon>Helotiales</taxon>
        <taxon>Pezizellaceae</taxon>
        <taxon>Calycina</taxon>
    </lineage>
</organism>
<feature type="compositionally biased region" description="Polar residues" evidence="1">
    <location>
        <begin position="55"/>
        <end position="70"/>
    </location>
</feature>
<evidence type="ECO:0000259" key="2">
    <source>
        <dbReference type="Pfam" id="PF23868"/>
    </source>
</evidence>
<feature type="domain" description="Mmc1 C-terminal" evidence="2">
    <location>
        <begin position="406"/>
        <end position="620"/>
    </location>
</feature>
<name>A0A9P7Z5D9_9HELO</name>